<accession>A0A834X2F5</accession>
<name>A0A834X2F5_9FABA</name>
<organism evidence="1 2">
    <name type="scientific">Senna tora</name>
    <dbReference type="NCBI Taxonomy" id="362788"/>
    <lineage>
        <taxon>Eukaryota</taxon>
        <taxon>Viridiplantae</taxon>
        <taxon>Streptophyta</taxon>
        <taxon>Embryophyta</taxon>
        <taxon>Tracheophyta</taxon>
        <taxon>Spermatophyta</taxon>
        <taxon>Magnoliopsida</taxon>
        <taxon>eudicotyledons</taxon>
        <taxon>Gunneridae</taxon>
        <taxon>Pentapetalae</taxon>
        <taxon>rosids</taxon>
        <taxon>fabids</taxon>
        <taxon>Fabales</taxon>
        <taxon>Fabaceae</taxon>
        <taxon>Caesalpinioideae</taxon>
        <taxon>Cassia clade</taxon>
        <taxon>Senna</taxon>
    </lineage>
</organism>
<dbReference type="AlphaFoldDB" id="A0A834X2F5"/>
<protein>
    <submittedName>
        <fullName evidence="1">U-box domain-containing protein 35</fullName>
    </submittedName>
</protein>
<dbReference type="EMBL" id="JAAIUW010000004">
    <property type="protein sequence ID" value="KAF7836322.1"/>
    <property type="molecule type" value="Genomic_DNA"/>
</dbReference>
<keyword evidence="2" id="KW-1185">Reference proteome</keyword>
<dbReference type="Proteomes" id="UP000634136">
    <property type="component" value="Unassembled WGS sequence"/>
</dbReference>
<reference evidence="1" key="1">
    <citation type="submission" date="2020-09" db="EMBL/GenBank/DDBJ databases">
        <title>Genome-Enabled Discovery of Anthraquinone Biosynthesis in Senna tora.</title>
        <authorList>
            <person name="Kang S.-H."/>
            <person name="Pandey R.P."/>
            <person name="Lee C.-M."/>
            <person name="Sim J.-S."/>
            <person name="Jeong J.-T."/>
            <person name="Choi B.-S."/>
            <person name="Jung M."/>
            <person name="Ginzburg D."/>
            <person name="Zhao K."/>
            <person name="Won S.Y."/>
            <person name="Oh T.-J."/>
            <person name="Yu Y."/>
            <person name="Kim N.-H."/>
            <person name="Lee O.R."/>
            <person name="Lee T.-H."/>
            <person name="Bashyal P."/>
            <person name="Kim T.-S."/>
            <person name="Lee W.-H."/>
            <person name="Kawkins C."/>
            <person name="Kim C.-K."/>
            <person name="Kim J.S."/>
            <person name="Ahn B.O."/>
            <person name="Rhee S.Y."/>
            <person name="Sohng J.K."/>
        </authorList>
    </citation>
    <scope>NUCLEOTIDE SEQUENCE</scope>
    <source>
        <tissue evidence="1">Leaf</tissue>
    </source>
</reference>
<proteinExistence type="predicted"/>
<gene>
    <name evidence="1" type="ORF">G2W53_011181</name>
</gene>
<evidence type="ECO:0000313" key="2">
    <source>
        <dbReference type="Proteomes" id="UP000634136"/>
    </source>
</evidence>
<comment type="caution">
    <text evidence="1">The sequence shown here is derived from an EMBL/GenBank/DDBJ whole genome shotgun (WGS) entry which is preliminary data.</text>
</comment>
<evidence type="ECO:0000313" key="1">
    <source>
        <dbReference type="EMBL" id="KAF7836322.1"/>
    </source>
</evidence>
<sequence>MQFGTSQTKELGLYCSSGVTSPPSYRSPCIRIQGIRFQDMHQEGEANLDDEFCTRFLSGSKQIEDIFVKAEQWCVTTYKSSEKDEVADTISSHVNLRYWGVEPVRADSSFSFSFAARTAFISISLLSEASLSAHSFT</sequence>